<dbReference type="AlphaFoldDB" id="A0A6C0KBK3"/>
<organism evidence="1">
    <name type="scientific">viral metagenome</name>
    <dbReference type="NCBI Taxonomy" id="1070528"/>
    <lineage>
        <taxon>unclassified sequences</taxon>
        <taxon>metagenomes</taxon>
        <taxon>organismal metagenomes</taxon>
    </lineage>
</organism>
<accession>A0A6C0KBK3</accession>
<evidence type="ECO:0000313" key="1">
    <source>
        <dbReference type="EMBL" id="QHU13564.1"/>
    </source>
</evidence>
<protein>
    <submittedName>
        <fullName evidence="1">Uncharacterized protein</fullName>
    </submittedName>
</protein>
<dbReference type="EMBL" id="MN740822">
    <property type="protein sequence ID" value="QHU13564.1"/>
    <property type="molecule type" value="Genomic_DNA"/>
</dbReference>
<proteinExistence type="predicted"/>
<reference evidence="1" key="1">
    <citation type="journal article" date="2020" name="Nature">
        <title>Giant virus diversity and host interactions through global metagenomics.</title>
        <authorList>
            <person name="Schulz F."/>
            <person name="Roux S."/>
            <person name="Paez-Espino D."/>
            <person name="Jungbluth S."/>
            <person name="Walsh D.A."/>
            <person name="Denef V.J."/>
            <person name="McMahon K.D."/>
            <person name="Konstantinidis K.T."/>
            <person name="Eloe-Fadrosh E.A."/>
            <person name="Kyrpides N.C."/>
            <person name="Woyke T."/>
        </authorList>
    </citation>
    <scope>NUCLEOTIDE SEQUENCE</scope>
    <source>
        <strain evidence="1">GVMAG-S-1101178-73</strain>
    </source>
</reference>
<name>A0A6C0KBK3_9ZZZZ</name>
<sequence>MLLRQVLLQYLQNIRSLPVIKYNNENICYSDINVFNLSSKNMNDANNKKRESIIGSIIDNTRIRMDAKKPLNDYYRFSRRWNDIKDAIFNYIHNELNININKDITLTHKGGRKYNYDFEITSENTKYNIELKFNIDDVRQAPQFVSPYNPSKYMSSSYEEYYYDNYLPRLTSLRDDLIIPDKHTYLQEINSTSPNCMKKYQEIYYNGCKASSKYTKDTSDIEFYKLANKLSRESIIAFISATALNIDMLNAYMGNTQNNKIYMLYKNGKFHKQVIDPRKYMIVSYTKCKNKFVAKTQDGNNIDILLRWKNGNGIAFPAFQIS</sequence>